<evidence type="ECO:0000313" key="2">
    <source>
        <dbReference type="EMBL" id="MCX2802243.1"/>
    </source>
</evidence>
<proteinExistence type="predicted"/>
<organism evidence="2 3">
    <name type="scientific">Microbulbifer thermotolerans</name>
    <dbReference type="NCBI Taxonomy" id="252514"/>
    <lineage>
        <taxon>Bacteria</taxon>
        <taxon>Pseudomonadati</taxon>
        <taxon>Pseudomonadota</taxon>
        <taxon>Gammaproteobacteria</taxon>
        <taxon>Cellvibrionales</taxon>
        <taxon>Microbulbiferaceae</taxon>
        <taxon>Microbulbifer</taxon>
    </lineage>
</organism>
<dbReference type="InterPro" id="IPR008713">
    <property type="entry name" value="Phage_lambda_NinG"/>
</dbReference>
<dbReference type="Pfam" id="PF05766">
    <property type="entry name" value="NinG"/>
    <property type="match status" value="1"/>
</dbReference>
<keyword evidence="1" id="KW-0175">Coiled coil</keyword>
<evidence type="ECO:0000313" key="3">
    <source>
        <dbReference type="Proteomes" id="UP001209730"/>
    </source>
</evidence>
<evidence type="ECO:0000256" key="1">
    <source>
        <dbReference type="SAM" id="Coils"/>
    </source>
</evidence>
<gene>
    <name evidence="2" type="ORF">OQJ68_10645</name>
</gene>
<name>A0AB35HXF5_MICTH</name>
<dbReference type="EMBL" id="JAPHQB010000015">
    <property type="protein sequence ID" value="MCX2802243.1"/>
    <property type="molecule type" value="Genomic_DNA"/>
</dbReference>
<comment type="caution">
    <text evidence="2">The sequence shown here is derived from an EMBL/GenBank/DDBJ whole genome shotgun (WGS) entry which is preliminary data.</text>
</comment>
<dbReference type="RefSeq" id="WP_266066215.1">
    <property type="nucleotide sequence ID" value="NZ_JAPHQB010000015.1"/>
</dbReference>
<dbReference type="Proteomes" id="UP001209730">
    <property type="component" value="Unassembled WGS sequence"/>
</dbReference>
<protein>
    <submittedName>
        <fullName evidence="2">Recombination protein NinG</fullName>
    </submittedName>
</protein>
<sequence length="196" mass="22564">MAELKPKKCKNCGEKFRPFQTLQKACSVACALSLSRKEAAKRERRALRERRQKLKTRADWLREAQAEFNRYIRLRDAGKPCISCGRFHSGKYDAGHYRSVGACSALRFDEANCHRQCVPCNQHKSGNIVEYRINLIRRIGAEEVERLETTNPLRAWTVEEAKAIKEHYREACKALERGELVPVWTVAFEPIEGGNK</sequence>
<reference evidence="2" key="1">
    <citation type="submission" date="2022-11" db="EMBL/GenBank/DDBJ databases">
        <title>Chitin-degrading and fungicidal potential of chitinolytic bacterial strains from marine environment of the Pacific Ocean regions.</title>
        <authorList>
            <person name="Pentekhina I."/>
            <person name="Nedashkovskaya O."/>
            <person name="Seitkalieva A."/>
            <person name="Podvolotskaya A."/>
            <person name="Tekutyeva L."/>
            <person name="Balabanova L."/>
        </authorList>
    </citation>
    <scope>NUCLEOTIDE SEQUENCE</scope>
    <source>
        <strain evidence="2">KMM 6838</strain>
    </source>
</reference>
<feature type="coiled-coil region" evidence="1">
    <location>
        <begin position="37"/>
        <end position="64"/>
    </location>
</feature>
<accession>A0AB35HXF5</accession>
<dbReference type="AlphaFoldDB" id="A0AB35HXF5"/>